<evidence type="ECO:0000313" key="2">
    <source>
        <dbReference type="EMBL" id="KAK4422440.1"/>
    </source>
</evidence>
<evidence type="ECO:0000313" key="3">
    <source>
        <dbReference type="Proteomes" id="UP001293254"/>
    </source>
</evidence>
<reference evidence="2" key="2">
    <citation type="journal article" date="2024" name="Plant">
        <title>Genomic evolution and insights into agronomic trait innovations of Sesamum species.</title>
        <authorList>
            <person name="Miao H."/>
            <person name="Wang L."/>
            <person name="Qu L."/>
            <person name="Liu H."/>
            <person name="Sun Y."/>
            <person name="Le M."/>
            <person name="Wang Q."/>
            <person name="Wei S."/>
            <person name="Zheng Y."/>
            <person name="Lin W."/>
            <person name="Duan Y."/>
            <person name="Cao H."/>
            <person name="Xiong S."/>
            <person name="Wang X."/>
            <person name="Wei L."/>
            <person name="Li C."/>
            <person name="Ma Q."/>
            <person name="Ju M."/>
            <person name="Zhao R."/>
            <person name="Li G."/>
            <person name="Mu C."/>
            <person name="Tian Q."/>
            <person name="Mei H."/>
            <person name="Zhang T."/>
            <person name="Gao T."/>
            <person name="Zhang H."/>
        </authorList>
    </citation>
    <scope>NUCLEOTIDE SEQUENCE</scope>
    <source>
        <strain evidence="2">3651</strain>
    </source>
</reference>
<keyword evidence="3" id="KW-1185">Reference proteome</keyword>
<sequence>MARRESERRRSPPPSSSPLNAPQGQGGIGKDGHVSLSGSAKRPQDSEATDASRHGIGKGLFSSRINHHEGVVSFWDTLDFDFAYVRSRSVVSEYDVAHFHANRTISLFLYCEFARVATSAEIIDQRFEYYDKS</sequence>
<dbReference type="Proteomes" id="UP001293254">
    <property type="component" value="Unassembled WGS sequence"/>
</dbReference>
<name>A0AAE1Y297_9LAMI</name>
<organism evidence="2 3">
    <name type="scientific">Sesamum alatum</name>
    <dbReference type="NCBI Taxonomy" id="300844"/>
    <lineage>
        <taxon>Eukaryota</taxon>
        <taxon>Viridiplantae</taxon>
        <taxon>Streptophyta</taxon>
        <taxon>Embryophyta</taxon>
        <taxon>Tracheophyta</taxon>
        <taxon>Spermatophyta</taxon>
        <taxon>Magnoliopsida</taxon>
        <taxon>eudicotyledons</taxon>
        <taxon>Gunneridae</taxon>
        <taxon>Pentapetalae</taxon>
        <taxon>asterids</taxon>
        <taxon>lamiids</taxon>
        <taxon>Lamiales</taxon>
        <taxon>Pedaliaceae</taxon>
        <taxon>Sesamum</taxon>
    </lineage>
</organism>
<gene>
    <name evidence="2" type="ORF">Salat_1826400</name>
</gene>
<feature type="region of interest" description="Disordered" evidence="1">
    <location>
        <begin position="1"/>
        <end position="54"/>
    </location>
</feature>
<feature type="compositionally biased region" description="Basic and acidic residues" evidence="1">
    <location>
        <begin position="1"/>
        <end position="10"/>
    </location>
</feature>
<feature type="compositionally biased region" description="Basic and acidic residues" evidence="1">
    <location>
        <begin position="42"/>
        <end position="53"/>
    </location>
</feature>
<evidence type="ECO:0000256" key="1">
    <source>
        <dbReference type="SAM" id="MobiDB-lite"/>
    </source>
</evidence>
<dbReference type="EMBL" id="JACGWO010000007">
    <property type="protein sequence ID" value="KAK4422440.1"/>
    <property type="molecule type" value="Genomic_DNA"/>
</dbReference>
<proteinExistence type="predicted"/>
<dbReference type="AlphaFoldDB" id="A0AAE1Y297"/>
<protein>
    <submittedName>
        <fullName evidence="2">Uncharacterized protein</fullName>
    </submittedName>
</protein>
<accession>A0AAE1Y297</accession>
<comment type="caution">
    <text evidence="2">The sequence shown here is derived from an EMBL/GenBank/DDBJ whole genome shotgun (WGS) entry which is preliminary data.</text>
</comment>
<reference evidence="2" key="1">
    <citation type="submission" date="2020-06" db="EMBL/GenBank/DDBJ databases">
        <authorList>
            <person name="Li T."/>
            <person name="Hu X."/>
            <person name="Zhang T."/>
            <person name="Song X."/>
            <person name="Zhang H."/>
            <person name="Dai N."/>
            <person name="Sheng W."/>
            <person name="Hou X."/>
            <person name="Wei L."/>
        </authorList>
    </citation>
    <scope>NUCLEOTIDE SEQUENCE</scope>
    <source>
        <strain evidence="2">3651</strain>
        <tissue evidence="2">Leaf</tissue>
    </source>
</reference>